<dbReference type="GO" id="GO:0005886">
    <property type="term" value="C:plasma membrane"/>
    <property type="evidence" value="ECO:0007669"/>
    <property type="project" value="TreeGrafter"/>
</dbReference>
<evidence type="ECO:0000256" key="9">
    <source>
        <dbReference type="ARBA" id="ARBA00023012"/>
    </source>
</evidence>
<dbReference type="EC" id="2.7.13.3" evidence="3"/>
<dbReference type="SMART" id="SM00387">
    <property type="entry name" value="HATPase_c"/>
    <property type="match status" value="1"/>
</dbReference>
<organism evidence="14 15">
    <name type="scientific">Bordetella genomosp. 12</name>
    <dbReference type="NCBI Taxonomy" id="463035"/>
    <lineage>
        <taxon>Bacteria</taxon>
        <taxon>Pseudomonadati</taxon>
        <taxon>Pseudomonadota</taxon>
        <taxon>Betaproteobacteria</taxon>
        <taxon>Burkholderiales</taxon>
        <taxon>Alcaligenaceae</taxon>
        <taxon>Bordetella</taxon>
    </lineage>
</organism>
<evidence type="ECO:0000259" key="12">
    <source>
        <dbReference type="PROSITE" id="PS50109"/>
    </source>
</evidence>
<feature type="transmembrane region" description="Helical" evidence="11">
    <location>
        <begin position="12"/>
        <end position="35"/>
    </location>
</feature>
<dbReference type="AlphaFoldDB" id="A0A261VC78"/>
<evidence type="ECO:0000256" key="1">
    <source>
        <dbReference type="ARBA" id="ARBA00000085"/>
    </source>
</evidence>
<dbReference type="Gene3D" id="3.30.565.10">
    <property type="entry name" value="Histidine kinase-like ATPase, C-terminal domain"/>
    <property type="match status" value="1"/>
</dbReference>
<dbReference type="CDD" id="cd00075">
    <property type="entry name" value="HATPase"/>
    <property type="match status" value="1"/>
</dbReference>
<dbReference type="InterPro" id="IPR004358">
    <property type="entry name" value="Sig_transdc_His_kin-like_C"/>
</dbReference>
<dbReference type="SUPFAM" id="SSF55874">
    <property type="entry name" value="ATPase domain of HSP90 chaperone/DNA topoisomerase II/histidine kinase"/>
    <property type="match status" value="1"/>
</dbReference>
<reference evidence="15" key="1">
    <citation type="submission" date="2017-05" db="EMBL/GenBank/DDBJ databases">
        <title>Complete and WGS of Bordetella genogroups.</title>
        <authorList>
            <person name="Spilker T."/>
            <person name="Lipuma J."/>
        </authorList>
    </citation>
    <scope>NUCLEOTIDE SEQUENCE [LARGE SCALE GENOMIC DNA]</scope>
    <source>
        <strain evidence="15">AU6712</strain>
    </source>
</reference>
<keyword evidence="9" id="KW-0902">Two-component regulatory system</keyword>
<protein>
    <recommendedName>
        <fullName evidence="3">histidine kinase</fullName>
        <ecNumber evidence="3">2.7.13.3</ecNumber>
    </recommendedName>
</protein>
<evidence type="ECO:0000256" key="6">
    <source>
        <dbReference type="ARBA" id="ARBA00022692"/>
    </source>
</evidence>
<proteinExistence type="predicted"/>
<dbReference type="InterPro" id="IPR003660">
    <property type="entry name" value="HAMP_dom"/>
</dbReference>
<dbReference type="CDD" id="cd00082">
    <property type="entry name" value="HisKA"/>
    <property type="match status" value="1"/>
</dbReference>
<dbReference type="PRINTS" id="PR00344">
    <property type="entry name" value="BCTRLSENSOR"/>
</dbReference>
<dbReference type="SUPFAM" id="SSF47384">
    <property type="entry name" value="Homodimeric domain of signal transducing histidine kinase"/>
    <property type="match status" value="1"/>
</dbReference>
<evidence type="ECO:0000259" key="13">
    <source>
        <dbReference type="PROSITE" id="PS50885"/>
    </source>
</evidence>
<keyword evidence="15" id="KW-1185">Reference proteome</keyword>
<dbReference type="OrthoDB" id="9121563at2"/>
<dbReference type="InterPro" id="IPR005467">
    <property type="entry name" value="His_kinase_dom"/>
</dbReference>
<dbReference type="PANTHER" id="PTHR45436:SF16">
    <property type="entry name" value="HISTIDINE KINASE"/>
    <property type="match status" value="1"/>
</dbReference>
<evidence type="ECO:0000256" key="4">
    <source>
        <dbReference type="ARBA" id="ARBA00022553"/>
    </source>
</evidence>
<name>A0A261VC78_9BORD</name>
<accession>A0A261VC78</accession>
<keyword evidence="8 11" id="KW-1133">Transmembrane helix</keyword>
<dbReference type="Pfam" id="PF00512">
    <property type="entry name" value="HisKA"/>
    <property type="match status" value="1"/>
</dbReference>
<comment type="subcellular location">
    <subcellularLocation>
        <location evidence="2">Membrane</location>
    </subcellularLocation>
</comment>
<evidence type="ECO:0000256" key="7">
    <source>
        <dbReference type="ARBA" id="ARBA00022777"/>
    </source>
</evidence>
<dbReference type="InterPro" id="IPR003594">
    <property type="entry name" value="HATPase_dom"/>
</dbReference>
<gene>
    <name evidence="14" type="ORF">CAL22_18345</name>
</gene>
<evidence type="ECO:0000313" key="15">
    <source>
        <dbReference type="Proteomes" id="UP000216429"/>
    </source>
</evidence>
<dbReference type="InterPro" id="IPR050428">
    <property type="entry name" value="TCS_sensor_his_kinase"/>
</dbReference>
<dbReference type="PANTHER" id="PTHR45436">
    <property type="entry name" value="SENSOR HISTIDINE KINASE YKOH"/>
    <property type="match status" value="1"/>
</dbReference>
<dbReference type="GO" id="GO:0000155">
    <property type="term" value="F:phosphorelay sensor kinase activity"/>
    <property type="evidence" value="ECO:0007669"/>
    <property type="project" value="InterPro"/>
</dbReference>
<dbReference type="Pfam" id="PF02518">
    <property type="entry name" value="HATPase_c"/>
    <property type="match status" value="1"/>
</dbReference>
<feature type="transmembrane region" description="Helical" evidence="11">
    <location>
        <begin position="130"/>
        <end position="150"/>
    </location>
</feature>
<keyword evidence="4" id="KW-0597">Phosphoprotein</keyword>
<dbReference type="Proteomes" id="UP000216429">
    <property type="component" value="Unassembled WGS sequence"/>
</dbReference>
<dbReference type="SMART" id="SM00388">
    <property type="entry name" value="HisKA"/>
    <property type="match status" value="1"/>
</dbReference>
<dbReference type="Gene3D" id="6.10.340.10">
    <property type="match status" value="1"/>
</dbReference>
<dbReference type="EMBL" id="NEVU01000003">
    <property type="protein sequence ID" value="OZI71756.1"/>
    <property type="molecule type" value="Genomic_DNA"/>
</dbReference>
<evidence type="ECO:0000256" key="10">
    <source>
        <dbReference type="ARBA" id="ARBA00023136"/>
    </source>
</evidence>
<evidence type="ECO:0000256" key="8">
    <source>
        <dbReference type="ARBA" id="ARBA00022989"/>
    </source>
</evidence>
<dbReference type="SMART" id="SM00304">
    <property type="entry name" value="HAMP"/>
    <property type="match status" value="1"/>
</dbReference>
<evidence type="ECO:0000256" key="3">
    <source>
        <dbReference type="ARBA" id="ARBA00012438"/>
    </source>
</evidence>
<keyword evidence="10 11" id="KW-0472">Membrane</keyword>
<dbReference type="InterPro" id="IPR036097">
    <property type="entry name" value="HisK_dim/P_sf"/>
</dbReference>
<keyword evidence="6 11" id="KW-0812">Transmembrane</keyword>
<feature type="domain" description="Histidine kinase" evidence="12">
    <location>
        <begin position="213"/>
        <end position="420"/>
    </location>
</feature>
<dbReference type="InterPro" id="IPR036890">
    <property type="entry name" value="HATPase_C_sf"/>
</dbReference>
<dbReference type="InterPro" id="IPR003661">
    <property type="entry name" value="HisK_dim/P_dom"/>
</dbReference>
<evidence type="ECO:0000256" key="11">
    <source>
        <dbReference type="SAM" id="Phobius"/>
    </source>
</evidence>
<dbReference type="Gene3D" id="1.10.287.130">
    <property type="match status" value="1"/>
</dbReference>
<comment type="catalytic activity">
    <reaction evidence="1">
        <text>ATP + protein L-histidine = ADP + protein N-phospho-L-histidine.</text>
        <dbReference type="EC" id="2.7.13.3"/>
    </reaction>
</comment>
<dbReference type="PROSITE" id="PS50109">
    <property type="entry name" value="HIS_KIN"/>
    <property type="match status" value="1"/>
</dbReference>
<dbReference type="PROSITE" id="PS50885">
    <property type="entry name" value="HAMP"/>
    <property type="match status" value="1"/>
</dbReference>
<keyword evidence="5" id="KW-0808">Transferase</keyword>
<evidence type="ECO:0000313" key="14">
    <source>
        <dbReference type="EMBL" id="OZI71756.1"/>
    </source>
</evidence>
<evidence type="ECO:0000256" key="2">
    <source>
        <dbReference type="ARBA" id="ARBA00004370"/>
    </source>
</evidence>
<comment type="caution">
    <text evidence="14">The sequence shown here is derived from an EMBL/GenBank/DDBJ whole genome shotgun (WGS) entry which is preliminary data.</text>
</comment>
<keyword evidence="7 14" id="KW-0418">Kinase</keyword>
<feature type="domain" description="HAMP" evidence="13">
    <location>
        <begin position="152"/>
        <end position="205"/>
    </location>
</feature>
<evidence type="ECO:0000256" key="5">
    <source>
        <dbReference type="ARBA" id="ARBA00022679"/>
    </source>
</evidence>
<sequence>MAPDSRLSRHLVLTYLCLSIAVGAVLSALSLWTVVKLEEHLQRIDMGMAVERVRGDFLAGKDIGRAERFFHGEPGSTAFPDWLRGISAGFHKLEHGGRIWHAMADDHAGTRYVLLRDYTEYEHSQLRSHWVTVAALAGSLLAAFGLGALASRRFVRPLLKLAEQVGSRPGLPPRTRLAQAYPANEIGQLAQAFDETYNQLEQALERERLFTADVSHELRTPLMVIASSAEVLDDAPGLPAEVRTQAMRIRKAATEMQQHLQAHLMLARGAAPASGFAQASARDVVQEECRRWLPRAEALGLQLQCRAGADSTLLWPAALLHVVVSNLIRNALQHAQGAGWIGVSAEDDCIAVEDDGPGIAAERQEALFAPFVSGPGGTSENLGLGLSLVQRICQHQGWRIELDAAPDRGCRFRIWLAPVE</sequence>